<evidence type="ECO:0000259" key="2">
    <source>
        <dbReference type="PROSITE" id="PS50994"/>
    </source>
</evidence>
<protein>
    <submittedName>
        <fullName evidence="3">IS3 family transposase</fullName>
    </submittedName>
</protein>
<proteinExistence type="predicted"/>
<evidence type="ECO:0000256" key="1">
    <source>
        <dbReference type="ARBA" id="ARBA00002286"/>
    </source>
</evidence>
<comment type="function">
    <text evidence="1">Involved in the transposition of the insertion sequence.</text>
</comment>
<evidence type="ECO:0000313" key="4">
    <source>
        <dbReference type="Proteomes" id="UP001558534"/>
    </source>
</evidence>
<dbReference type="RefSeq" id="WP_368638756.1">
    <property type="nucleotide sequence ID" value="NZ_JBFRHK010000041.1"/>
</dbReference>
<dbReference type="Pfam" id="PF13333">
    <property type="entry name" value="rve_2"/>
    <property type="match status" value="1"/>
</dbReference>
<dbReference type="InterPro" id="IPR025948">
    <property type="entry name" value="HTH-like_dom"/>
</dbReference>
<dbReference type="InterPro" id="IPR055247">
    <property type="entry name" value="InsJ-like_HTH"/>
</dbReference>
<reference evidence="3 4" key="1">
    <citation type="submission" date="2024-07" db="EMBL/GenBank/DDBJ databases">
        <title>Characterization of a bacterium isolated from hydrolysated instant sea cucumber by whole-genome sequencing and metabolomics.</title>
        <authorList>
            <person name="Luo X."/>
            <person name="Zhang Z."/>
            <person name="Zheng Z."/>
            <person name="Zhang W."/>
            <person name="Ming T."/>
            <person name="Jiao L."/>
            <person name="Su X."/>
            <person name="Kong F."/>
            <person name="Xu J."/>
        </authorList>
    </citation>
    <scope>NUCLEOTIDE SEQUENCE [LARGE SCALE GENOMIC DNA]</scope>
    <source>
        <strain evidence="3 4">XL-2024</strain>
    </source>
</reference>
<dbReference type="NCBIfam" id="NF033516">
    <property type="entry name" value="transpos_IS3"/>
    <property type="match status" value="1"/>
</dbReference>
<dbReference type="InterPro" id="IPR010921">
    <property type="entry name" value="Trp_repressor/repl_initiator"/>
</dbReference>
<dbReference type="InterPro" id="IPR012337">
    <property type="entry name" value="RNaseH-like_sf"/>
</dbReference>
<dbReference type="SUPFAM" id="SSF53098">
    <property type="entry name" value="Ribonuclease H-like"/>
    <property type="match status" value="1"/>
</dbReference>
<accession>A0ABV3W5B1</accession>
<dbReference type="Gene3D" id="1.10.10.10">
    <property type="entry name" value="Winged helix-like DNA-binding domain superfamily/Winged helix DNA-binding domain"/>
    <property type="match status" value="2"/>
</dbReference>
<name>A0ABV3W5B1_9BACI</name>
<dbReference type="Gene3D" id="3.30.420.10">
    <property type="entry name" value="Ribonuclease H-like superfamily/Ribonuclease H"/>
    <property type="match status" value="1"/>
</dbReference>
<dbReference type="InterPro" id="IPR048020">
    <property type="entry name" value="Transpos_IS3"/>
</dbReference>
<dbReference type="PANTHER" id="PTHR46889">
    <property type="entry name" value="TRANSPOSASE INSF FOR INSERTION SEQUENCE IS3B-RELATED"/>
    <property type="match status" value="1"/>
</dbReference>
<dbReference type="Proteomes" id="UP001558534">
    <property type="component" value="Unassembled WGS sequence"/>
</dbReference>
<dbReference type="Pfam" id="PF00665">
    <property type="entry name" value="rve"/>
    <property type="match status" value="1"/>
</dbReference>
<keyword evidence="4" id="KW-1185">Reference proteome</keyword>
<dbReference type="Pfam" id="PF13518">
    <property type="entry name" value="HTH_28"/>
    <property type="match status" value="2"/>
</dbReference>
<comment type="caution">
    <text evidence="3">The sequence shown here is derived from an EMBL/GenBank/DDBJ whole genome shotgun (WGS) entry which is preliminary data.</text>
</comment>
<dbReference type="PANTHER" id="PTHR46889:SF5">
    <property type="entry name" value="INTEGRASE PROTEIN"/>
    <property type="match status" value="1"/>
</dbReference>
<dbReference type="EMBL" id="JBFRHK010000041">
    <property type="protein sequence ID" value="MEX3748375.1"/>
    <property type="molecule type" value="Genomic_DNA"/>
</dbReference>
<gene>
    <name evidence="3" type="ORF">AB1300_25285</name>
</gene>
<organism evidence="3 4">
    <name type="scientific">Lysinibacillus xylanilyticus</name>
    <dbReference type="NCBI Taxonomy" id="582475"/>
    <lineage>
        <taxon>Bacteria</taxon>
        <taxon>Bacillati</taxon>
        <taxon>Bacillota</taxon>
        <taxon>Bacilli</taxon>
        <taxon>Bacillales</taxon>
        <taxon>Bacillaceae</taxon>
        <taxon>Lysinibacillus</taxon>
    </lineage>
</organism>
<dbReference type="InterPro" id="IPR001584">
    <property type="entry name" value="Integrase_cat-core"/>
</dbReference>
<dbReference type="InterPro" id="IPR036388">
    <property type="entry name" value="WH-like_DNA-bd_sf"/>
</dbReference>
<sequence length="524" mass="61779">MTKQLITPEMKLLALQYVEEELYSIREICEKYAISTYTFKSWRTKFKTGGIEALTPAKKNKFYSKELKERAVADYLTKKYSMYEILSTYEISSWSLFKSWLKTYTSHSELKDSGKGMSQTMTKGRKTTVVERIEIVKACLANAKNYQETAAQYEVSYQQVYQWVRKFEQDGEKALQDQRGRTKPAEERTPEDELRLKIQQMERENERLRAENLLPKKVRGNRKEVSLSKVRIQSLYFAIQELAKHENLSIILLCKIAKVSRAAYYKWLNRQPSARELENQQLMASIQHLYTQIDGIYGYRRIAMTINRQREKENLAKVNKKRIYRLMQICGLEAVIRRRPKKYRKVKPDYVAENVLARMFTAEKPNQKWCTDVTEFKYGNGKKAYLSAIIDLYDKSIVSYVLGHSNNNDLVFETVRPAIRQLSKDKFPLLHSDRGYQYTSKEFKRIMKKANLTHSMSRVGRCIDNGPIEAFWGTLKVEKYYLHKFETFEALKHAIDTYIEFYNNERYQETLNGLSPLEFRTQAA</sequence>
<dbReference type="InterPro" id="IPR050900">
    <property type="entry name" value="Transposase_IS3/IS150/IS904"/>
</dbReference>
<dbReference type="SUPFAM" id="SSF48295">
    <property type="entry name" value="TrpR-like"/>
    <property type="match status" value="3"/>
</dbReference>
<dbReference type="InterPro" id="IPR036397">
    <property type="entry name" value="RNaseH_sf"/>
</dbReference>
<dbReference type="Pfam" id="PF13276">
    <property type="entry name" value="HTH_21"/>
    <property type="match status" value="1"/>
</dbReference>
<evidence type="ECO:0000313" key="3">
    <source>
        <dbReference type="EMBL" id="MEX3748375.1"/>
    </source>
</evidence>
<dbReference type="PROSITE" id="PS50994">
    <property type="entry name" value="INTEGRASE"/>
    <property type="match status" value="1"/>
</dbReference>
<feature type="domain" description="Integrase catalytic" evidence="2">
    <location>
        <begin position="361"/>
        <end position="524"/>
    </location>
</feature>